<protein>
    <recommendedName>
        <fullName evidence="4">(2Fe-2S)-binding protein</fullName>
    </recommendedName>
</protein>
<dbReference type="KEGG" id="rtg:NCTC13098_06411"/>
<dbReference type="GO" id="GO:0016491">
    <property type="term" value="F:oxidoreductase activity"/>
    <property type="evidence" value="ECO:0007669"/>
    <property type="project" value="UniProtKB-KW"/>
</dbReference>
<dbReference type="GO" id="GO:0051536">
    <property type="term" value="F:iron-sulfur cluster binding"/>
    <property type="evidence" value="ECO:0007669"/>
    <property type="project" value="InterPro"/>
</dbReference>
<evidence type="ECO:0008006" key="4">
    <source>
        <dbReference type="Google" id="ProtNLM"/>
    </source>
</evidence>
<evidence type="ECO:0000313" key="2">
    <source>
        <dbReference type="EMBL" id="VDR29982.1"/>
    </source>
</evidence>
<dbReference type="SUPFAM" id="SSF54292">
    <property type="entry name" value="2Fe-2S ferredoxin-like"/>
    <property type="match status" value="1"/>
</dbReference>
<accession>A0A3P8L2G9</accession>
<proteinExistence type="predicted"/>
<dbReference type="Gene3D" id="3.10.20.440">
    <property type="entry name" value="2Fe-2S iron-sulphur cluster binding domain, sarcosine oxidase, alpha subunit, N-terminal domain"/>
    <property type="match status" value="1"/>
</dbReference>
<evidence type="ECO:0000256" key="1">
    <source>
        <dbReference type="ARBA" id="ARBA00023002"/>
    </source>
</evidence>
<dbReference type="InterPro" id="IPR036010">
    <property type="entry name" value="2Fe-2S_ferredoxin-like_sf"/>
</dbReference>
<sequence length="86" mass="8903">MPTIQIIIEGASLEVPAGISIAAALALTADPTTRIAVGGDPRAPFCGMGVCQECRVTANGRRVLACQTLCLPGMNIERSRHANATL</sequence>
<dbReference type="AlphaFoldDB" id="A0A3P8L2G9"/>
<gene>
    <name evidence="2" type="ORF">NCTC13098_06411</name>
</gene>
<organism evidence="2 3">
    <name type="scientific">Raoultella terrigena</name>
    <name type="common">Klebsiella terrigena</name>
    <dbReference type="NCBI Taxonomy" id="577"/>
    <lineage>
        <taxon>Bacteria</taxon>
        <taxon>Pseudomonadati</taxon>
        <taxon>Pseudomonadota</taxon>
        <taxon>Gammaproteobacteria</taxon>
        <taxon>Enterobacterales</taxon>
        <taxon>Enterobacteriaceae</taxon>
        <taxon>Klebsiella/Raoultella group</taxon>
        <taxon>Raoultella</taxon>
    </lineage>
</organism>
<dbReference type="Proteomes" id="UP000274346">
    <property type="component" value="Chromosome"/>
</dbReference>
<reference evidence="2 3" key="1">
    <citation type="submission" date="2018-12" db="EMBL/GenBank/DDBJ databases">
        <authorList>
            <consortium name="Pathogen Informatics"/>
        </authorList>
    </citation>
    <scope>NUCLEOTIDE SEQUENCE [LARGE SCALE GENOMIC DNA]</scope>
    <source>
        <strain evidence="2 3">NCTC13098</strain>
    </source>
</reference>
<evidence type="ECO:0000313" key="3">
    <source>
        <dbReference type="Proteomes" id="UP000274346"/>
    </source>
</evidence>
<keyword evidence="1" id="KW-0560">Oxidoreductase</keyword>
<dbReference type="Pfam" id="PF13510">
    <property type="entry name" value="Fer2_4"/>
    <property type="match status" value="1"/>
</dbReference>
<dbReference type="InterPro" id="IPR042204">
    <property type="entry name" value="2Fe-2S-bd_N"/>
</dbReference>
<dbReference type="RefSeq" id="WP_045860148.1">
    <property type="nucleotide sequence ID" value="NZ_CACSIR010000015.1"/>
</dbReference>
<name>A0A3P8L2G9_RAOTE</name>
<dbReference type="EMBL" id="LR131271">
    <property type="protein sequence ID" value="VDR29982.1"/>
    <property type="molecule type" value="Genomic_DNA"/>
</dbReference>